<dbReference type="STRING" id="1111735.GCA_000428045_04142"/>
<dbReference type="PANTHER" id="PTHR30329:SF21">
    <property type="entry name" value="LIPOPROTEIN YIAD-RELATED"/>
    <property type="match status" value="1"/>
</dbReference>
<evidence type="ECO:0000256" key="5">
    <source>
        <dbReference type="SAM" id="Coils"/>
    </source>
</evidence>
<gene>
    <name evidence="7" type="ORF">C0630_08750</name>
</gene>
<feature type="domain" description="OmpA-like" evidence="6">
    <location>
        <begin position="139"/>
        <end position="256"/>
    </location>
</feature>
<reference evidence="7 8" key="1">
    <citation type="submission" date="2017-11" db="EMBL/GenBank/DDBJ databases">
        <title>Genome-resolved metagenomics identifies genetic mobility, metabolic interactions, and unexpected diversity in perchlorate-reducing communities.</title>
        <authorList>
            <person name="Barnum T.P."/>
            <person name="Figueroa I.A."/>
            <person name="Carlstrom C.I."/>
            <person name="Lucas L.N."/>
            <person name="Engelbrektson A.L."/>
            <person name="Coates J.D."/>
        </authorList>
    </citation>
    <scope>NUCLEOTIDE SEQUENCE [LARGE SCALE GENOMIC DNA]</scope>
    <source>
        <strain evidence="7">BM301</strain>
    </source>
</reference>
<organism evidence="7 8">
    <name type="scientific">Sedimenticola selenatireducens</name>
    <dbReference type="NCBI Taxonomy" id="191960"/>
    <lineage>
        <taxon>Bacteria</taxon>
        <taxon>Pseudomonadati</taxon>
        <taxon>Pseudomonadota</taxon>
        <taxon>Gammaproteobacteria</taxon>
        <taxon>Chromatiales</taxon>
        <taxon>Sedimenticolaceae</taxon>
        <taxon>Sedimenticola</taxon>
    </lineage>
</organism>
<dbReference type="CDD" id="cd07185">
    <property type="entry name" value="OmpA_C-like"/>
    <property type="match status" value="1"/>
</dbReference>
<evidence type="ECO:0000259" key="6">
    <source>
        <dbReference type="PROSITE" id="PS51123"/>
    </source>
</evidence>
<keyword evidence="5" id="KW-0175">Coiled coil</keyword>
<evidence type="ECO:0000313" key="8">
    <source>
        <dbReference type="Proteomes" id="UP000235015"/>
    </source>
</evidence>
<dbReference type="AlphaFoldDB" id="A0A2N6CXP6"/>
<dbReference type="PRINTS" id="PR01021">
    <property type="entry name" value="OMPADOMAIN"/>
</dbReference>
<dbReference type="EMBL" id="PKUN01000009">
    <property type="protein sequence ID" value="PLX62077.1"/>
    <property type="molecule type" value="Genomic_DNA"/>
</dbReference>
<name>A0A2N6CXP6_9GAMM</name>
<keyword evidence="3" id="KW-0998">Cell outer membrane</keyword>
<dbReference type="PROSITE" id="PS51123">
    <property type="entry name" value="OMPA_2"/>
    <property type="match status" value="1"/>
</dbReference>
<dbReference type="Proteomes" id="UP000235015">
    <property type="component" value="Unassembled WGS sequence"/>
</dbReference>
<dbReference type="SUPFAM" id="SSF103088">
    <property type="entry name" value="OmpA-like"/>
    <property type="match status" value="1"/>
</dbReference>
<dbReference type="InterPro" id="IPR006665">
    <property type="entry name" value="OmpA-like"/>
</dbReference>
<dbReference type="InterPro" id="IPR006664">
    <property type="entry name" value="OMP_bac"/>
</dbReference>
<comment type="subcellular location">
    <subcellularLocation>
        <location evidence="1">Cell outer membrane</location>
    </subcellularLocation>
</comment>
<feature type="coiled-coil region" evidence="5">
    <location>
        <begin position="96"/>
        <end position="141"/>
    </location>
</feature>
<accession>A0A2N6CXP6</accession>
<sequence>MVRWTNRERVMNRLVVNSLIVGVMLAGNANAYQTRGQGTALGLEQWQAGEDDQVSGYVHYAGEWQGAGIGAIAGALLAGPPGLILGAAGGVLAGRSAGLESDLRSARQEVEQLEQQQLSQVQQLTQRLESAKSRYQQQLDAIANGFVHRIHFRTGQNVMEPDDLRELTHLAVALRTIGELRIVIHAHADRRGREGVNQNLSVARAEAVSRQLILHGVDPERIVRQAHGEADARYPAEDREGLGYDRQVVIRFLSGATS</sequence>
<evidence type="ECO:0000256" key="1">
    <source>
        <dbReference type="ARBA" id="ARBA00004442"/>
    </source>
</evidence>
<evidence type="ECO:0000256" key="2">
    <source>
        <dbReference type="ARBA" id="ARBA00023136"/>
    </source>
</evidence>
<dbReference type="InterPro" id="IPR050330">
    <property type="entry name" value="Bact_OuterMem_StrucFunc"/>
</dbReference>
<dbReference type="Gene3D" id="3.30.1330.60">
    <property type="entry name" value="OmpA-like domain"/>
    <property type="match status" value="1"/>
</dbReference>
<evidence type="ECO:0000313" key="7">
    <source>
        <dbReference type="EMBL" id="PLX62077.1"/>
    </source>
</evidence>
<keyword evidence="2 4" id="KW-0472">Membrane</keyword>
<comment type="caution">
    <text evidence="7">The sequence shown here is derived from an EMBL/GenBank/DDBJ whole genome shotgun (WGS) entry which is preliminary data.</text>
</comment>
<dbReference type="InterPro" id="IPR036737">
    <property type="entry name" value="OmpA-like_sf"/>
</dbReference>
<dbReference type="GO" id="GO:0009279">
    <property type="term" value="C:cell outer membrane"/>
    <property type="evidence" value="ECO:0007669"/>
    <property type="project" value="UniProtKB-SubCell"/>
</dbReference>
<evidence type="ECO:0000256" key="4">
    <source>
        <dbReference type="PROSITE-ProRule" id="PRU00473"/>
    </source>
</evidence>
<protein>
    <recommendedName>
        <fullName evidence="6">OmpA-like domain-containing protein</fullName>
    </recommendedName>
</protein>
<evidence type="ECO:0000256" key="3">
    <source>
        <dbReference type="ARBA" id="ARBA00023237"/>
    </source>
</evidence>
<dbReference type="PANTHER" id="PTHR30329">
    <property type="entry name" value="STATOR ELEMENT OF FLAGELLAR MOTOR COMPLEX"/>
    <property type="match status" value="1"/>
</dbReference>
<dbReference type="Pfam" id="PF00691">
    <property type="entry name" value="OmpA"/>
    <property type="match status" value="1"/>
</dbReference>
<proteinExistence type="predicted"/>